<evidence type="ECO:0000256" key="5">
    <source>
        <dbReference type="ARBA" id="ARBA00023008"/>
    </source>
</evidence>
<evidence type="ECO:0000256" key="1">
    <source>
        <dbReference type="ARBA" id="ARBA00010609"/>
    </source>
</evidence>
<evidence type="ECO:0000259" key="7">
    <source>
        <dbReference type="Pfam" id="PF00394"/>
    </source>
</evidence>
<dbReference type="InterPro" id="IPR008972">
    <property type="entry name" value="Cupredoxin"/>
</dbReference>
<dbReference type="InterPro" id="IPR011706">
    <property type="entry name" value="Cu-oxidase_C"/>
</dbReference>
<keyword evidence="6" id="KW-0325">Glycoprotein</keyword>
<evidence type="ECO:0000259" key="9">
    <source>
        <dbReference type="Pfam" id="PF07732"/>
    </source>
</evidence>
<dbReference type="Gene3D" id="2.60.40.420">
    <property type="entry name" value="Cupredoxins - blue copper proteins"/>
    <property type="match status" value="3"/>
</dbReference>
<dbReference type="InterPro" id="IPR001117">
    <property type="entry name" value="Cu-oxidase_2nd"/>
</dbReference>
<evidence type="ECO:0000256" key="4">
    <source>
        <dbReference type="ARBA" id="ARBA00023002"/>
    </source>
</evidence>
<gene>
    <name evidence="10" type="ORF">K452DRAFT_303215</name>
</gene>
<evidence type="ECO:0000313" key="10">
    <source>
        <dbReference type="EMBL" id="KAF2135901.1"/>
    </source>
</evidence>
<dbReference type="RefSeq" id="XP_033391619.1">
    <property type="nucleotide sequence ID" value="XM_033542698.1"/>
</dbReference>
<accession>A0A6A6AZK3</accession>
<protein>
    <submittedName>
        <fullName evidence="10">Multicopper oxidase</fullName>
    </submittedName>
</protein>
<evidence type="ECO:0000256" key="3">
    <source>
        <dbReference type="ARBA" id="ARBA00022737"/>
    </source>
</evidence>
<evidence type="ECO:0000259" key="8">
    <source>
        <dbReference type="Pfam" id="PF07731"/>
    </source>
</evidence>
<name>A0A6A6AZK3_9PEZI</name>
<feature type="domain" description="Plastocyanin-like" evidence="8">
    <location>
        <begin position="349"/>
        <end position="448"/>
    </location>
</feature>
<evidence type="ECO:0000313" key="11">
    <source>
        <dbReference type="Proteomes" id="UP000799438"/>
    </source>
</evidence>
<dbReference type="InterPro" id="IPR045087">
    <property type="entry name" value="Cu-oxidase_fam"/>
</dbReference>
<dbReference type="SUPFAM" id="SSF49503">
    <property type="entry name" value="Cupredoxins"/>
    <property type="match status" value="3"/>
</dbReference>
<evidence type="ECO:0000256" key="2">
    <source>
        <dbReference type="ARBA" id="ARBA00022723"/>
    </source>
</evidence>
<dbReference type="Proteomes" id="UP000799438">
    <property type="component" value="Unassembled WGS sequence"/>
</dbReference>
<dbReference type="Pfam" id="PF07732">
    <property type="entry name" value="Cu-oxidase_3"/>
    <property type="match status" value="1"/>
</dbReference>
<organism evidence="10 11">
    <name type="scientific">Aplosporella prunicola CBS 121167</name>
    <dbReference type="NCBI Taxonomy" id="1176127"/>
    <lineage>
        <taxon>Eukaryota</taxon>
        <taxon>Fungi</taxon>
        <taxon>Dikarya</taxon>
        <taxon>Ascomycota</taxon>
        <taxon>Pezizomycotina</taxon>
        <taxon>Dothideomycetes</taxon>
        <taxon>Dothideomycetes incertae sedis</taxon>
        <taxon>Botryosphaeriales</taxon>
        <taxon>Aplosporellaceae</taxon>
        <taxon>Aplosporella</taxon>
    </lineage>
</organism>
<keyword evidence="5" id="KW-0186">Copper</keyword>
<feature type="domain" description="Plastocyanin-like" evidence="7">
    <location>
        <begin position="106"/>
        <end position="259"/>
    </location>
</feature>
<keyword evidence="2" id="KW-0479">Metal-binding</keyword>
<comment type="similarity">
    <text evidence="1">Belongs to the multicopper oxidase family.</text>
</comment>
<reference evidence="10" key="1">
    <citation type="journal article" date="2020" name="Stud. Mycol.">
        <title>101 Dothideomycetes genomes: a test case for predicting lifestyles and emergence of pathogens.</title>
        <authorList>
            <person name="Haridas S."/>
            <person name="Albert R."/>
            <person name="Binder M."/>
            <person name="Bloem J."/>
            <person name="Labutti K."/>
            <person name="Salamov A."/>
            <person name="Andreopoulos B."/>
            <person name="Baker S."/>
            <person name="Barry K."/>
            <person name="Bills G."/>
            <person name="Bluhm B."/>
            <person name="Cannon C."/>
            <person name="Castanera R."/>
            <person name="Culley D."/>
            <person name="Daum C."/>
            <person name="Ezra D."/>
            <person name="Gonzalez J."/>
            <person name="Henrissat B."/>
            <person name="Kuo A."/>
            <person name="Liang C."/>
            <person name="Lipzen A."/>
            <person name="Lutzoni F."/>
            <person name="Magnuson J."/>
            <person name="Mondo S."/>
            <person name="Nolan M."/>
            <person name="Ohm R."/>
            <person name="Pangilinan J."/>
            <person name="Park H.-J."/>
            <person name="Ramirez L."/>
            <person name="Alfaro M."/>
            <person name="Sun H."/>
            <person name="Tritt A."/>
            <person name="Yoshinaga Y."/>
            <person name="Zwiers L.-H."/>
            <person name="Turgeon B."/>
            <person name="Goodwin S."/>
            <person name="Spatafora J."/>
            <person name="Crous P."/>
            <person name="Grigoriev I."/>
        </authorList>
    </citation>
    <scope>NUCLEOTIDE SEQUENCE</scope>
    <source>
        <strain evidence="10">CBS 121167</strain>
    </source>
</reference>
<dbReference type="GO" id="GO:0016491">
    <property type="term" value="F:oxidoreductase activity"/>
    <property type="evidence" value="ECO:0007669"/>
    <property type="project" value="UniProtKB-KW"/>
</dbReference>
<dbReference type="PANTHER" id="PTHR11709">
    <property type="entry name" value="MULTI-COPPER OXIDASE"/>
    <property type="match status" value="1"/>
</dbReference>
<dbReference type="FunFam" id="2.60.40.420:FF:000038">
    <property type="entry name" value="Extracellular dihydrogeodin oxidase/laccase"/>
    <property type="match status" value="1"/>
</dbReference>
<proteinExistence type="inferred from homology"/>
<dbReference type="CDD" id="cd13901">
    <property type="entry name" value="CuRO_3_MaLCC_like"/>
    <property type="match status" value="1"/>
</dbReference>
<evidence type="ECO:0000256" key="6">
    <source>
        <dbReference type="ARBA" id="ARBA00023180"/>
    </source>
</evidence>
<dbReference type="CDD" id="cd13880">
    <property type="entry name" value="CuRO_2_MaLCC_like"/>
    <property type="match status" value="1"/>
</dbReference>
<dbReference type="AlphaFoldDB" id="A0A6A6AZK3"/>
<dbReference type="EMBL" id="ML995545">
    <property type="protein sequence ID" value="KAF2135901.1"/>
    <property type="molecule type" value="Genomic_DNA"/>
</dbReference>
<dbReference type="GO" id="GO:0005507">
    <property type="term" value="F:copper ion binding"/>
    <property type="evidence" value="ECO:0007669"/>
    <property type="project" value="InterPro"/>
</dbReference>
<dbReference type="Pfam" id="PF07731">
    <property type="entry name" value="Cu-oxidase_2"/>
    <property type="match status" value="1"/>
</dbReference>
<sequence length="484" mass="53153">MPGPLIEANWGDTVRVTVINQMQDNGTTIHFHGIRQNHTNQYDGVPSITQCPIPPGEQMTYVFTATSYGSSWYHSHFALQTWEGVYGPINIYGPSSAEYDVDAGHIFLQDWSHETVDTLYARSQSPVTEEGARAPAMDNGLINGMNTWGPDGSFNQTGKRFEMNVVKGKSYLLRLVSVGIQSSFKFYIDGHKLKVISTDFTPIVPYETDILDINIGQRYEVIVSADQAVGDYWMRSDNQDPCGNVRQGHDIRAIVHYNGGPGAMPTSTAYNYTPACVDEDPALHTPVLALDAADADAAFNADVSVTTDANNVYKWFIDGTTFVAHWGDPTLRGIVEKGVVNNYSGKLLLTAPTRNEWIYVIMQSTIDFPHPVHLHGHDFGIVGIGNGTYTGDTALRLQNPARRDTVMMPGGGYVVLAWRADNPGVWNMHCHVGFHQAMGFAAQIVELEAEIAETFDDDGSGLGELCGAWNEWAEGRGLEPQSGV</sequence>
<keyword evidence="3" id="KW-0677">Repeat</keyword>
<dbReference type="InterPro" id="IPR011707">
    <property type="entry name" value="Cu-oxidase-like_N"/>
</dbReference>
<feature type="domain" description="Plastocyanin-like" evidence="9">
    <location>
        <begin position="1"/>
        <end position="94"/>
    </location>
</feature>
<keyword evidence="11" id="KW-1185">Reference proteome</keyword>
<dbReference type="GeneID" id="54300195"/>
<dbReference type="PANTHER" id="PTHR11709:SF502">
    <property type="entry name" value="MULTICOPPER OXIDASE"/>
    <property type="match status" value="1"/>
</dbReference>
<dbReference type="OrthoDB" id="2121828at2759"/>
<keyword evidence="4" id="KW-0560">Oxidoreductase</keyword>
<dbReference type="Pfam" id="PF00394">
    <property type="entry name" value="Cu-oxidase"/>
    <property type="match status" value="1"/>
</dbReference>